<reference evidence="1 2" key="1">
    <citation type="submission" date="2015-04" db="EMBL/GenBank/DDBJ databases">
        <title>Complete genome sequence of Schizopora paradoxa KUC8140, a cosmopolitan wood degrader in East Asia.</title>
        <authorList>
            <consortium name="DOE Joint Genome Institute"/>
            <person name="Min B."/>
            <person name="Park H."/>
            <person name="Jang Y."/>
            <person name="Kim J.-J."/>
            <person name="Kim K.H."/>
            <person name="Pangilinan J."/>
            <person name="Lipzen A."/>
            <person name="Riley R."/>
            <person name="Grigoriev I.V."/>
            <person name="Spatafora J.W."/>
            <person name="Choi I.-G."/>
        </authorList>
    </citation>
    <scope>NUCLEOTIDE SEQUENCE [LARGE SCALE GENOMIC DNA]</scope>
    <source>
        <strain evidence="1 2">KUC8140</strain>
    </source>
</reference>
<organism evidence="1 2">
    <name type="scientific">Schizopora paradoxa</name>
    <dbReference type="NCBI Taxonomy" id="27342"/>
    <lineage>
        <taxon>Eukaryota</taxon>
        <taxon>Fungi</taxon>
        <taxon>Dikarya</taxon>
        <taxon>Basidiomycota</taxon>
        <taxon>Agaricomycotina</taxon>
        <taxon>Agaricomycetes</taxon>
        <taxon>Hymenochaetales</taxon>
        <taxon>Schizoporaceae</taxon>
        <taxon>Schizopora</taxon>
    </lineage>
</organism>
<proteinExistence type="predicted"/>
<keyword evidence="2" id="KW-1185">Reference proteome</keyword>
<dbReference type="InParanoid" id="A0A0H2RE99"/>
<dbReference type="AlphaFoldDB" id="A0A0H2RE99"/>
<dbReference type="EMBL" id="KQ086042">
    <property type="protein sequence ID" value="KLO09882.1"/>
    <property type="molecule type" value="Genomic_DNA"/>
</dbReference>
<name>A0A0H2RE99_9AGAM</name>
<gene>
    <name evidence="1" type="ORF">SCHPADRAFT_545588</name>
</gene>
<dbReference type="Proteomes" id="UP000053477">
    <property type="component" value="Unassembled WGS sequence"/>
</dbReference>
<evidence type="ECO:0000313" key="1">
    <source>
        <dbReference type="EMBL" id="KLO09882.1"/>
    </source>
</evidence>
<accession>A0A0H2RE99</accession>
<evidence type="ECO:0000313" key="2">
    <source>
        <dbReference type="Proteomes" id="UP000053477"/>
    </source>
</evidence>
<sequence length="158" mass="16661">MVDVVESKGCSAVCARCTMKVWKSHVFASAKRPPAGPLRTERRAQCPPILRTAVDLMMGARGDDRPVPPAHPRDIHQARPGLSVYELDLGTMRGIHGHEASTLADICRPQEASAASNWEKADGEHVGVAHSLSCVIAGPCDGLAFPDGLATDGKTSAG</sequence>
<protein>
    <submittedName>
        <fullName evidence="1">Uncharacterized protein</fullName>
    </submittedName>
</protein>